<reference evidence="4" key="1">
    <citation type="journal article" date="2020" name="Stud. Mycol.">
        <title>101 Dothideomycetes genomes: a test case for predicting lifestyles and emergence of pathogens.</title>
        <authorList>
            <person name="Haridas S."/>
            <person name="Albert R."/>
            <person name="Binder M."/>
            <person name="Bloem J."/>
            <person name="Labutti K."/>
            <person name="Salamov A."/>
            <person name="Andreopoulos B."/>
            <person name="Baker S."/>
            <person name="Barry K."/>
            <person name="Bills G."/>
            <person name="Bluhm B."/>
            <person name="Cannon C."/>
            <person name="Castanera R."/>
            <person name="Culley D."/>
            <person name="Daum C."/>
            <person name="Ezra D."/>
            <person name="Gonzalez J."/>
            <person name="Henrissat B."/>
            <person name="Kuo A."/>
            <person name="Liang C."/>
            <person name="Lipzen A."/>
            <person name="Lutzoni F."/>
            <person name="Magnuson J."/>
            <person name="Mondo S."/>
            <person name="Nolan M."/>
            <person name="Ohm R."/>
            <person name="Pangilinan J."/>
            <person name="Park H.-J."/>
            <person name="Ramirez L."/>
            <person name="Alfaro M."/>
            <person name="Sun H."/>
            <person name="Tritt A."/>
            <person name="Yoshinaga Y."/>
            <person name="Zwiers L.-H."/>
            <person name="Turgeon B."/>
            <person name="Goodwin S."/>
            <person name="Spatafora J."/>
            <person name="Crous P."/>
            <person name="Grigoriev I."/>
        </authorList>
    </citation>
    <scope>NUCLEOTIDE SEQUENCE</scope>
    <source>
        <strain evidence="4">CBS 207.26</strain>
    </source>
</reference>
<comment type="similarity">
    <text evidence="1 3">Belongs to the short-chain dehydrogenases/reductases (SDR) family.</text>
</comment>
<dbReference type="PRINTS" id="PR00080">
    <property type="entry name" value="SDRFAMILY"/>
</dbReference>
<dbReference type="PANTHER" id="PTHR44196:SF1">
    <property type="entry name" value="DEHYDROGENASE_REDUCTASE SDR FAMILY MEMBER 7B"/>
    <property type="match status" value="1"/>
</dbReference>
<evidence type="ECO:0000256" key="1">
    <source>
        <dbReference type="ARBA" id="ARBA00006484"/>
    </source>
</evidence>
<protein>
    <submittedName>
        <fullName evidence="4">Short-chain dehydrogenase/reductase SDR</fullName>
    </submittedName>
</protein>
<sequence length="250" mass="27695">MTVIVTDVSLSRAEAVAKEIQEAGGNAEPLTIDVSKPAELDTLASYVFDKYGSVRLLVNNAGIETLGYTWEIPLPRWEATLNINIHGVVHGCRAFIPRMLDSGEECWIANLASIGAFSVMPTQTAYIMTKHAVQSFSECLFLELKLKNAPISVSSVMPGMLKTRIFEAKAGEGEGSGGEAYRKAMHEMMSNYGMNIDEGCSKIMRGIAEKKFWVDTQAEMTNDTVEQRVKFLRERRDPEIAESARHLLDL</sequence>
<dbReference type="Pfam" id="PF00106">
    <property type="entry name" value="adh_short"/>
    <property type="match status" value="1"/>
</dbReference>
<dbReference type="OrthoDB" id="1933717at2759"/>
<keyword evidence="5" id="KW-1185">Reference proteome</keyword>
<dbReference type="Proteomes" id="UP000800200">
    <property type="component" value="Unassembled WGS sequence"/>
</dbReference>
<gene>
    <name evidence="4" type="ORF">K469DRAFT_640420</name>
</gene>
<dbReference type="SUPFAM" id="SSF51735">
    <property type="entry name" value="NAD(P)-binding Rossmann-fold domains"/>
    <property type="match status" value="1"/>
</dbReference>
<dbReference type="InterPro" id="IPR002347">
    <property type="entry name" value="SDR_fam"/>
</dbReference>
<evidence type="ECO:0000256" key="2">
    <source>
        <dbReference type="ARBA" id="ARBA00023002"/>
    </source>
</evidence>
<dbReference type="InterPro" id="IPR036291">
    <property type="entry name" value="NAD(P)-bd_dom_sf"/>
</dbReference>
<dbReference type="GO" id="GO:0016491">
    <property type="term" value="F:oxidoreductase activity"/>
    <property type="evidence" value="ECO:0007669"/>
    <property type="project" value="UniProtKB-KW"/>
</dbReference>
<proteinExistence type="inferred from homology"/>
<dbReference type="Gene3D" id="3.40.50.720">
    <property type="entry name" value="NAD(P)-binding Rossmann-like Domain"/>
    <property type="match status" value="1"/>
</dbReference>
<dbReference type="EMBL" id="ML994660">
    <property type="protein sequence ID" value="KAF2180144.1"/>
    <property type="molecule type" value="Genomic_DNA"/>
</dbReference>
<dbReference type="GO" id="GO:0016020">
    <property type="term" value="C:membrane"/>
    <property type="evidence" value="ECO:0007669"/>
    <property type="project" value="TreeGrafter"/>
</dbReference>
<dbReference type="AlphaFoldDB" id="A0A6A6DKU9"/>
<evidence type="ECO:0000313" key="5">
    <source>
        <dbReference type="Proteomes" id="UP000800200"/>
    </source>
</evidence>
<dbReference type="CDD" id="cd05233">
    <property type="entry name" value="SDR_c"/>
    <property type="match status" value="1"/>
</dbReference>
<accession>A0A6A6DKU9</accession>
<name>A0A6A6DKU9_9PEZI</name>
<dbReference type="PRINTS" id="PR00081">
    <property type="entry name" value="GDHRDH"/>
</dbReference>
<keyword evidence="2" id="KW-0560">Oxidoreductase</keyword>
<dbReference type="PANTHER" id="PTHR44196">
    <property type="entry name" value="DEHYDROGENASE/REDUCTASE SDR FAMILY MEMBER 7B"/>
    <property type="match status" value="1"/>
</dbReference>
<evidence type="ECO:0000256" key="3">
    <source>
        <dbReference type="RuleBase" id="RU000363"/>
    </source>
</evidence>
<organism evidence="4 5">
    <name type="scientific">Zopfia rhizophila CBS 207.26</name>
    <dbReference type="NCBI Taxonomy" id="1314779"/>
    <lineage>
        <taxon>Eukaryota</taxon>
        <taxon>Fungi</taxon>
        <taxon>Dikarya</taxon>
        <taxon>Ascomycota</taxon>
        <taxon>Pezizomycotina</taxon>
        <taxon>Dothideomycetes</taxon>
        <taxon>Dothideomycetes incertae sedis</taxon>
        <taxon>Zopfiaceae</taxon>
        <taxon>Zopfia</taxon>
    </lineage>
</organism>
<evidence type="ECO:0000313" key="4">
    <source>
        <dbReference type="EMBL" id="KAF2180144.1"/>
    </source>
</evidence>